<protein>
    <submittedName>
        <fullName evidence="1">Uncharacterized protein</fullName>
    </submittedName>
</protein>
<name>A0A9P0HA06_NEZVI</name>
<sequence length="88" mass="9565">MLSSVGATPRCRRALLDPVGKLAATLDVEAGGIEGGGHPIDPGMRAAVGRWGPPLPHVFPMIDDWRPRPPRFLHLDPFCIAPFPLYSR</sequence>
<proteinExistence type="predicted"/>
<gene>
    <name evidence="1" type="ORF">NEZAVI_LOCUS8021</name>
</gene>
<evidence type="ECO:0000313" key="1">
    <source>
        <dbReference type="EMBL" id="CAH1398353.1"/>
    </source>
</evidence>
<dbReference type="EMBL" id="OV725080">
    <property type="protein sequence ID" value="CAH1398353.1"/>
    <property type="molecule type" value="Genomic_DNA"/>
</dbReference>
<dbReference type="AlphaFoldDB" id="A0A9P0HA06"/>
<evidence type="ECO:0000313" key="2">
    <source>
        <dbReference type="Proteomes" id="UP001152798"/>
    </source>
</evidence>
<accession>A0A9P0HA06</accession>
<reference evidence="1" key="1">
    <citation type="submission" date="2022-01" db="EMBL/GenBank/DDBJ databases">
        <authorList>
            <person name="King R."/>
        </authorList>
    </citation>
    <scope>NUCLEOTIDE SEQUENCE</scope>
</reference>
<keyword evidence="2" id="KW-1185">Reference proteome</keyword>
<dbReference type="Proteomes" id="UP001152798">
    <property type="component" value="Chromosome 4"/>
</dbReference>
<organism evidence="1 2">
    <name type="scientific">Nezara viridula</name>
    <name type="common">Southern green stink bug</name>
    <name type="synonym">Cimex viridulus</name>
    <dbReference type="NCBI Taxonomy" id="85310"/>
    <lineage>
        <taxon>Eukaryota</taxon>
        <taxon>Metazoa</taxon>
        <taxon>Ecdysozoa</taxon>
        <taxon>Arthropoda</taxon>
        <taxon>Hexapoda</taxon>
        <taxon>Insecta</taxon>
        <taxon>Pterygota</taxon>
        <taxon>Neoptera</taxon>
        <taxon>Paraneoptera</taxon>
        <taxon>Hemiptera</taxon>
        <taxon>Heteroptera</taxon>
        <taxon>Panheteroptera</taxon>
        <taxon>Pentatomomorpha</taxon>
        <taxon>Pentatomoidea</taxon>
        <taxon>Pentatomidae</taxon>
        <taxon>Pentatominae</taxon>
        <taxon>Nezara</taxon>
    </lineage>
</organism>